<dbReference type="RefSeq" id="WP_317041881.1">
    <property type="nucleotide sequence ID" value="NZ_FUYZ01000001.1"/>
</dbReference>
<keyword evidence="1" id="KW-0472">Membrane</keyword>
<reference evidence="3 4" key="1">
    <citation type="submission" date="2017-02" db="EMBL/GenBank/DDBJ databases">
        <authorList>
            <person name="Peterson S.W."/>
        </authorList>
    </citation>
    <scope>NUCLEOTIDE SEQUENCE [LARGE SCALE GENOMIC DNA]</scope>
    <source>
        <strain evidence="3 4">DSM 22323</strain>
    </source>
</reference>
<evidence type="ECO:0000313" key="3">
    <source>
        <dbReference type="EMBL" id="SKB64022.1"/>
    </source>
</evidence>
<feature type="domain" description="DUF1508" evidence="2">
    <location>
        <begin position="103"/>
        <end position="149"/>
    </location>
</feature>
<dbReference type="STRING" id="619805.SAMN05660477_00428"/>
<dbReference type="InterPro" id="IPR010879">
    <property type="entry name" value="DUF1508"/>
</dbReference>
<dbReference type="PANTHER" id="PTHR40606">
    <property type="match status" value="1"/>
</dbReference>
<evidence type="ECO:0000259" key="2">
    <source>
        <dbReference type="Pfam" id="PF07411"/>
    </source>
</evidence>
<sequence length="151" mass="16836">MSQIVQKLTGLHIWLTNLFFGIHFVTLYLSANRCIHNFLNIVKMGKYQIKRTSNGQFRWTLKATNGEILITSETYVSKQGCLDGVASSKVCVADKNFDKKTSTAGQPYFNQVANNYQVLGTSEMYSSIAARDNGIDSVKRNAPTATIEDLT</sequence>
<name>A0A1T5CX26_9FLAO</name>
<dbReference type="EMBL" id="FUYZ01000001">
    <property type="protein sequence ID" value="SKB64022.1"/>
    <property type="molecule type" value="Genomic_DNA"/>
</dbReference>
<keyword evidence="1" id="KW-1133">Transmembrane helix</keyword>
<proteinExistence type="predicted"/>
<dbReference type="SUPFAM" id="SSF160113">
    <property type="entry name" value="YegP-like"/>
    <property type="match status" value="2"/>
</dbReference>
<dbReference type="PANTHER" id="PTHR40606:SF1">
    <property type="entry name" value="UPF0339 PROTEIN YEGP"/>
    <property type="match status" value="1"/>
</dbReference>
<organism evidence="3 4">
    <name type="scientific">Soonwooa buanensis</name>
    <dbReference type="NCBI Taxonomy" id="619805"/>
    <lineage>
        <taxon>Bacteria</taxon>
        <taxon>Pseudomonadati</taxon>
        <taxon>Bacteroidota</taxon>
        <taxon>Flavobacteriia</taxon>
        <taxon>Flavobacteriales</taxon>
        <taxon>Weeksellaceae</taxon>
        <taxon>Chryseobacterium group</taxon>
        <taxon>Soonwooa</taxon>
    </lineage>
</organism>
<evidence type="ECO:0000256" key="1">
    <source>
        <dbReference type="SAM" id="Phobius"/>
    </source>
</evidence>
<dbReference type="AlphaFoldDB" id="A0A1T5CX26"/>
<protein>
    <recommendedName>
        <fullName evidence="2">DUF1508 domain-containing protein</fullName>
    </recommendedName>
</protein>
<keyword evidence="1" id="KW-0812">Transmembrane</keyword>
<evidence type="ECO:0000313" key="4">
    <source>
        <dbReference type="Proteomes" id="UP000191112"/>
    </source>
</evidence>
<feature type="domain" description="DUF1508" evidence="2">
    <location>
        <begin position="53"/>
        <end position="92"/>
    </location>
</feature>
<dbReference type="InterPro" id="IPR036913">
    <property type="entry name" value="YegP-like_sf"/>
</dbReference>
<dbReference type="Proteomes" id="UP000191112">
    <property type="component" value="Unassembled WGS sequence"/>
</dbReference>
<accession>A0A1T5CX26</accession>
<dbReference type="Gene3D" id="2.30.29.80">
    <property type="match status" value="1"/>
</dbReference>
<gene>
    <name evidence="3" type="ORF">SAMN05660477_00428</name>
</gene>
<keyword evidence="4" id="KW-1185">Reference proteome</keyword>
<dbReference type="InterPro" id="IPR051141">
    <property type="entry name" value="UPF0339_domain"/>
</dbReference>
<dbReference type="Pfam" id="PF07411">
    <property type="entry name" value="DUF1508"/>
    <property type="match status" value="2"/>
</dbReference>
<feature type="transmembrane region" description="Helical" evidence="1">
    <location>
        <begin position="12"/>
        <end position="31"/>
    </location>
</feature>